<evidence type="ECO:0000259" key="1">
    <source>
        <dbReference type="Pfam" id="PF03354"/>
    </source>
</evidence>
<keyword evidence="4" id="KW-1185">Reference proteome</keyword>
<sequence>MIEYVDQVLSGQVLAGQKIKWACERFKRDLSRSKEDSFPFYYDEDKAAQAVKFIELMPKTDGSQLTMQPFQKWIISELYGWREKATGNRRYDRAFISMARKNGKTYLASGMAANGLLRERQPARNRQVLFVSNALKQAKLGYDMLSSGLRQVRKQSKYMRQRIKVQKQAITDLETDSQALALASDTSTLDGYAGTTVILDEWHEAKDRKVYNVLKSGQAQEDNSLLAVISTSGLNLNVPMHAEYDMLTDVLKGKTEADRYFVAIWELDDREEVYDQANWIKANPLFSEPHVKQRMTEKIQADVDLAIKQNNLIPVLVKNFNMWLQASEDSYISADDWAAGKLAKVPDLHNRDAYIGIDLSKSNDLTAVSWLIPIGNGQFYCDSHSFVGTKYGLDSKIKRDGIDYRSMERAGECSITRLDSGVIDYDELFDFVQKLVGKYNWKVKAIAYDPYNAQTLITKFEKLSYPLFEVRQGTKTLNIPTRNFRDQLYDGKIKHNGNKILAYAVNNAILKVLNNGWQLDKARNSNRIDPIAALINAFVAGMDYYQESEDQQHAEDYYKTATAADLF</sequence>
<feature type="domain" description="Terminase large subunit-like ATPase" evidence="1">
    <location>
        <begin position="69"/>
        <end position="246"/>
    </location>
</feature>
<gene>
    <name evidence="3" type="ORF">IV64_GL001994</name>
</gene>
<organism evidence="3 4">
    <name type="scientific">Lactiplantibacillus xiangfangensis</name>
    <dbReference type="NCBI Taxonomy" id="942150"/>
    <lineage>
        <taxon>Bacteria</taxon>
        <taxon>Bacillati</taxon>
        <taxon>Bacillota</taxon>
        <taxon>Bacilli</taxon>
        <taxon>Lactobacillales</taxon>
        <taxon>Lactobacillaceae</taxon>
        <taxon>Lactiplantibacillus</taxon>
    </lineage>
</organism>
<evidence type="ECO:0000259" key="2">
    <source>
        <dbReference type="Pfam" id="PF20441"/>
    </source>
</evidence>
<dbReference type="PANTHER" id="PTHR41287:SF1">
    <property type="entry name" value="PROTEIN YMFN"/>
    <property type="match status" value="1"/>
</dbReference>
<dbReference type="OrthoDB" id="9760250at2"/>
<dbReference type="PATRIC" id="fig|942150.3.peg.2072"/>
<dbReference type="RefSeq" id="WP_057705763.1">
    <property type="nucleotide sequence ID" value="NZ_JQCL01000035.1"/>
</dbReference>
<dbReference type="InterPro" id="IPR046462">
    <property type="entry name" value="TerL_nuclease"/>
</dbReference>
<dbReference type="STRING" id="942150.IV64_GL001994"/>
<reference evidence="3 4" key="1">
    <citation type="journal article" date="2015" name="Genome Announc.">
        <title>Expanding the biotechnology potential of lactobacilli through comparative genomics of 213 strains and associated genera.</title>
        <authorList>
            <person name="Sun Z."/>
            <person name="Harris H.M."/>
            <person name="McCann A."/>
            <person name="Guo C."/>
            <person name="Argimon S."/>
            <person name="Zhang W."/>
            <person name="Yang X."/>
            <person name="Jeffery I.B."/>
            <person name="Cooney J.C."/>
            <person name="Kagawa T.F."/>
            <person name="Liu W."/>
            <person name="Song Y."/>
            <person name="Salvetti E."/>
            <person name="Wrobel A."/>
            <person name="Rasinkangas P."/>
            <person name="Parkhill J."/>
            <person name="Rea M.C."/>
            <person name="O'Sullivan O."/>
            <person name="Ritari J."/>
            <person name="Douillard F.P."/>
            <person name="Paul Ross R."/>
            <person name="Yang R."/>
            <person name="Briner A.E."/>
            <person name="Felis G.E."/>
            <person name="de Vos W.M."/>
            <person name="Barrangou R."/>
            <person name="Klaenhammer T.R."/>
            <person name="Caufield P.W."/>
            <person name="Cui Y."/>
            <person name="Zhang H."/>
            <person name="O'Toole P.W."/>
        </authorList>
    </citation>
    <scope>NUCLEOTIDE SEQUENCE [LARGE SCALE GENOMIC DNA]</scope>
    <source>
        <strain evidence="3 4">LMG 26013</strain>
    </source>
</reference>
<dbReference type="Gene3D" id="3.40.50.300">
    <property type="entry name" value="P-loop containing nucleotide triphosphate hydrolases"/>
    <property type="match status" value="1"/>
</dbReference>
<dbReference type="GO" id="GO:0004519">
    <property type="term" value="F:endonuclease activity"/>
    <property type="evidence" value="ECO:0007669"/>
    <property type="project" value="InterPro"/>
</dbReference>
<dbReference type="Pfam" id="PF20441">
    <property type="entry name" value="TerL_nuclease"/>
    <property type="match status" value="1"/>
</dbReference>
<comment type="caution">
    <text evidence="3">The sequence shown here is derived from an EMBL/GenBank/DDBJ whole genome shotgun (WGS) entry which is preliminary data.</text>
</comment>
<evidence type="ECO:0000313" key="4">
    <source>
        <dbReference type="Proteomes" id="UP000051783"/>
    </source>
</evidence>
<dbReference type="AlphaFoldDB" id="A0A0R2MP31"/>
<dbReference type="InterPro" id="IPR027417">
    <property type="entry name" value="P-loop_NTPase"/>
</dbReference>
<protein>
    <submittedName>
        <fullName evidence="3">Prophage lp3 protein 15, terminase large subunit</fullName>
    </submittedName>
</protein>
<dbReference type="PANTHER" id="PTHR41287">
    <property type="match status" value="1"/>
</dbReference>
<dbReference type="InterPro" id="IPR005021">
    <property type="entry name" value="Terminase_largesu-like"/>
</dbReference>
<feature type="domain" description="Terminase large subunit-like endonuclease" evidence="2">
    <location>
        <begin position="255"/>
        <end position="539"/>
    </location>
</feature>
<name>A0A0R2MP31_9LACO</name>
<evidence type="ECO:0000313" key="3">
    <source>
        <dbReference type="EMBL" id="KRO13856.1"/>
    </source>
</evidence>
<dbReference type="Proteomes" id="UP000051783">
    <property type="component" value="Unassembled WGS sequence"/>
</dbReference>
<proteinExistence type="predicted"/>
<dbReference type="Pfam" id="PF03354">
    <property type="entry name" value="TerL_ATPase"/>
    <property type="match status" value="1"/>
</dbReference>
<dbReference type="EMBL" id="JQCL01000035">
    <property type="protein sequence ID" value="KRO13856.1"/>
    <property type="molecule type" value="Genomic_DNA"/>
</dbReference>
<dbReference type="InterPro" id="IPR046461">
    <property type="entry name" value="TerL_ATPase"/>
</dbReference>
<accession>A0A0R2MP31</accession>